<keyword evidence="3" id="KW-1185">Reference proteome</keyword>
<protein>
    <submittedName>
        <fullName evidence="2">Dual specificity protein phosphatase 9</fullName>
    </submittedName>
</protein>
<evidence type="ECO:0000313" key="3">
    <source>
        <dbReference type="Proteomes" id="UP001152797"/>
    </source>
</evidence>
<gene>
    <name evidence="1" type="ORF">C1SCF055_LOCUS5566</name>
</gene>
<evidence type="ECO:0000313" key="1">
    <source>
        <dbReference type="EMBL" id="CAI3977425.1"/>
    </source>
</evidence>
<organism evidence="1">
    <name type="scientific">Cladocopium goreaui</name>
    <dbReference type="NCBI Taxonomy" id="2562237"/>
    <lineage>
        <taxon>Eukaryota</taxon>
        <taxon>Sar</taxon>
        <taxon>Alveolata</taxon>
        <taxon>Dinophyceae</taxon>
        <taxon>Suessiales</taxon>
        <taxon>Symbiodiniaceae</taxon>
        <taxon>Cladocopium</taxon>
    </lineage>
</organism>
<comment type="caution">
    <text evidence="1">The sequence shown here is derived from an EMBL/GenBank/DDBJ whole genome shotgun (WGS) entry which is preliminary data.</text>
</comment>
<reference evidence="2 3" key="2">
    <citation type="submission" date="2024-05" db="EMBL/GenBank/DDBJ databases">
        <authorList>
            <person name="Chen Y."/>
            <person name="Shah S."/>
            <person name="Dougan E. K."/>
            <person name="Thang M."/>
            <person name="Chan C."/>
        </authorList>
    </citation>
    <scope>NUCLEOTIDE SEQUENCE [LARGE SCALE GENOMIC DNA]</scope>
</reference>
<reference evidence="1" key="1">
    <citation type="submission" date="2022-10" db="EMBL/GenBank/DDBJ databases">
        <authorList>
            <person name="Chen Y."/>
            <person name="Dougan E. K."/>
            <person name="Chan C."/>
            <person name="Rhodes N."/>
            <person name="Thang M."/>
        </authorList>
    </citation>
    <scope>NUCLEOTIDE SEQUENCE</scope>
</reference>
<proteinExistence type="predicted"/>
<sequence>MESLGHSPEGTISLESFQQYLTDSEIAGILSSVKVDVVILGEMLEMVYEDLERQGESMTFERMIEFMLNGRGSNTATVRDIKELLRMVQSC</sequence>
<name>A0A9P1BRK1_9DINO</name>
<dbReference type="EMBL" id="CAMXCT010000341">
    <property type="protein sequence ID" value="CAI3977425.1"/>
    <property type="molecule type" value="Genomic_DNA"/>
</dbReference>
<accession>A0A9P1BRK1</accession>
<dbReference type="AlphaFoldDB" id="A0A9P1BRK1"/>
<dbReference type="EMBL" id="CAMXCT020000341">
    <property type="protein sequence ID" value="CAL1130800.1"/>
    <property type="molecule type" value="Genomic_DNA"/>
</dbReference>
<dbReference type="OrthoDB" id="440153at2759"/>
<dbReference type="EMBL" id="CAMXCT030000341">
    <property type="protein sequence ID" value="CAL4764737.1"/>
    <property type="molecule type" value="Genomic_DNA"/>
</dbReference>
<dbReference type="Proteomes" id="UP001152797">
    <property type="component" value="Unassembled WGS sequence"/>
</dbReference>
<evidence type="ECO:0000313" key="2">
    <source>
        <dbReference type="EMBL" id="CAL4764737.1"/>
    </source>
</evidence>